<dbReference type="Pfam" id="PF01098">
    <property type="entry name" value="FTSW_RODA_SPOVE"/>
    <property type="match status" value="1"/>
</dbReference>
<name>A0A1G1XR18_9BACT</name>
<comment type="caution">
    <text evidence="12">The sequence shown here is derived from an EMBL/GenBank/DDBJ whole genome shotgun (WGS) entry which is preliminary data.</text>
</comment>
<evidence type="ECO:0000256" key="8">
    <source>
        <dbReference type="ARBA" id="ARBA00022989"/>
    </source>
</evidence>
<feature type="transmembrane region" description="Helical" evidence="11">
    <location>
        <begin position="143"/>
        <end position="160"/>
    </location>
</feature>
<evidence type="ECO:0000256" key="4">
    <source>
        <dbReference type="ARBA" id="ARBA00022679"/>
    </source>
</evidence>
<feature type="transmembrane region" description="Helical" evidence="11">
    <location>
        <begin position="15"/>
        <end position="39"/>
    </location>
</feature>
<gene>
    <name evidence="12" type="ORF">A2Y67_03115</name>
</gene>
<dbReference type="GO" id="GO:0071555">
    <property type="term" value="P:cell wall organization"/>
    <property type="evidence" value="ECO:0007669"/>
    <property type="project" value="UniProtKB-KW"/>
</dbReference>
<dbReference type="GO" id="GO:0009252">
    <property type="term" value="P:peptidoglycan biosynthetic process"/>
    <property type="evidence" value="ECO:0007669"/>
    <property type="project" value="UniProtKB-KW"/>
</dbReference>
<evidence type="ECO:0000256" key="7">
    <source>
        <dbReference type="ARBA" id="ARBA00022984"/>
    </source>
</evidence>
<evidence type="ECO:0000313" key="12">
    <source>
        <dbReference type="EMBL" id="OGY42046.1"/>
    </source>
</evidence>
<evidence type="ECO:0000256" key="10">
    <source>
        <dbReference type="ARBA" id="ARBA00023316"/>
    </source>
</evidence>
<evidence type="ECO:0000256" key="9">
    <source>
        <dbReference type="ARBA" id="ARBA00023136"/>
    </source>
</evidence>
<evidence type="ECO:0000256" key="5">
    <source>
        <dbReference type="ARBA" id="ARBA00022692"/>
    </source>
</evidence>
<evidence type="ECO:0000256" key="3">
    <source>
        <dbReference type="ARBA" id="ARBA00022676"/>
    </source>
</evidence>
<dbReference type="GO" id="GO:0016757">
    <property type="term" value="F:glycosyltransferase activity"/>
    <property type="evidence" value="ECO:0007669"/>
    <property type="project" value="UniProtKB-KW"/>
</dbReference>
<dbReference type="Proteomes" id="UP000176260">
    <property type="component" value="Unassembled WGS sequence"/>
</dbReference>
<dbReference type="InterPro" id="IPR011923">
    <property type="entry name" value="RodA/MrdB"/>
</dbReference>
<feature type="transmembrane region" description="Helical" evidence="11">
    <location>
        <begin position="188"/>
        <end position="206"/>
    </location>
</feature>
<keyword evidence="2" id="KW-1003">Cell membrane</keyword>
<reference evidence="12 13" key="1">
    <citation type="journal article" date="2016" name="Nat. Commun.">
        <title>Thousands of microbial genomes shed light on interconnected biogeochemical processes in an aquifer system.</title>
        <authorList>
            <person name="Anantharaman K."/>
            <person name="Brown C.T."/>
            <person name="Hug L.A."/>
            <person name="Sharon I."/>
            <person name="Castelle C.J."/>
            <person name="Probst A.J."/>
            <person name="Thomas B.C."/>
            <person name="Singh A."/>
            <person name="Wilkins M.J."/>
            <person name="Karaoz U."/>
            <person name="Brodie E.L."/>
            <person name="Williams K.H."/>
            <person name="Hubbard S.S."/>
            <person name="Banfield J.F."/>
        </authorList>
    </citation>
    <scope>NUCLEOTIDE SEQUENCE [LARGE SCALE GENOMIC DNA]</scope>
</reference>
<feature type="transmembrane region" description="Helical" evidence="11">
    <location>
        <begin position="308"/>
        <end position="330"/>
    </location>
</feature>
<keyword evidence="5 11" id="KW-0812">Transmembrane</keyword>
<dbReference type="GO" id="GO:0015648">
    <property type="term" value="F:lipid-linked peptidoglycan transporter activity"/>
    <property type="evidence" value="ECO:0007669"/>
    <property type="project" value="TreeGrafter"/>
</dbReference>
<accession>A0A1G1XR18</accession>
<proteinExistence type="predicted"/>
<sequence>MKFTKFNAIIKKLDWLLLINVCLLIILGIILIYSVALGSQSEQNYLNFKKQIVFFIFGLIGILIISLFIDYRILIKANAFFYILGVILLLSVLFFGKTIRGTTGWFNLGIFSFQPVEFVKIFLIIFLSKFFSDKARYIGQLKYLIASSLGVIVLMILVVLQPDFGSALILFGLWAILILLTGIKKSHLLLISSIILISSLILWFFVFQPYQKQRIMVFVNPALDPLGSGYNITQAIIAIGSGNLWGKGLTLGSQSQLKFLPESQTDFIFAVLSEELGLLGIILLLALFGFLFWRLLYYARKINDNFAIYLIISTCVLFFVELIVNIGGNLGLLPITGITLPFVSYGGSSLLANMILIGLIESVIARSQ</sequence>
<evidence type="ECO:0000256" key="6">
    <source>
        <dbReference type="ARBA" id="ARBA00022960"/>
    </source>
</evidence>
<dbReference type="AlphaFoldDB" id="A0A1G1XR18"/>
<dbReference type="PANTHER" id="PTHR30474:SF1">
    <property type="entry name" value="PEPTIDOGLYCAN GLYCOSYLTRANSFERASE MRDB"/>
    <property type="match status" value="1"/>
</dbReference>
<feature type="transmembrane region" description="Helical" evidence="11">
    <location>
        <begin position="276"/>
        <end position="296"/>
    </location>
</feature>
<dbReference type="GO" id="GO:0032153">
    <property type="term" value="C:cell division site"/>
    <property type="evidence" value="ECO:0007669"/>
    <property type="project" value="TreeGrafter"/>
</dbReference>
<keyword evidence="10" id="KW-0961">Cell wall biogenesis/degradation</keyword>
<feature type="transmembrane region" description="Helical" evidence="11">
    <location>
        <begin position="342"/>
        <end position="364"/>
    </location>
</feature>
<dbReference type="PROSITE" id="PS00428">
    <property type="entry name" value="FTSW_RODA_SPOVE"/>
    <property type="match status" value="1"/>
</dbReference>
<organism evidence="12 13">
    <name type="scientific">Candidatus Buchananbacteria bacterium RBG_13_39_9</name>
    <dbReference type="NCBI Taxonomy" id="1797531"/>
    <lineage>
        <taxon>Bacteria</taxon>
        <taxon>Candidatus Buchananiibacteriota</taxon>
    </lineage>
</organism>
<keyword evidence="7" id="KW-0573">Peptidoglycan synthesis</keyword>
<dbReference type="InterPro" id="IPR001182">
    <property type="entry name" value="FtsW/RodA"/>
</dbReference>
<feature type="transmembrane region" description="Helical" evidence="11">
    <location>
        <begin position="81"/>
        <end position="99"/>
    </location>
</feature>
<evidence type="ECO:0000313" key="13">
    <source>
        <dbReference type="Proteomes" id="UP000176260"/>
    </source>
</evidence>
<evidence type="ECO:0000256" key="2">
    <source>
        <dbReference type="ARBA" id="ARBA00022475"/>
    </source>
</evidence>
<keyword evidence="9 11" id="KW-0472">Membrane</keyword>
<comment type="subcellular location">
    <subcellularLocation>
        <location evidence="1">Membrane</location>
        <topology evidence="1">Multi-pass membrane protein</topology>
    </subcellularLocation>
</comment>
<feature type="transmembrane region" description="Helical" evidence="11">
    <location>
        <begin position="51"/>
        <end position="69"/>
    </location>
</feature>
<dbReference type="GO" id="GO:0008360">
    <property type="term" value="P:regulation of cell shape"/>
    <property type="evidence" value="ECO:0007669"/>
    <property type="project" value="UniProtKB-KW"/>
</dbReference>
<feature type="transmembrane region" description="Helical" evidence="11">
    <location>
        <begin position="105"/>
        <end position="131"/>
    </location>
</feature>
<dbReference type="PANTHER" id="PTHR30474">
    <property type="entry name" value="CELL CYCLE PROTEIN"/>
    <property type="match status" value="1"/>
</dbReference>
<evidence type="ECO:0000256" key="1">
    <source>
        <dbReference type="ARBA" id="ARBA00004141"/>
    </source>
</evidence>
<protein>
    <submittedName>
        <fullName evidence="12">Rod shape-determining protein RodA</fullName>
    </submittedName>
</protein>
<dbReference type="GO" id="GO:0005886">
    <property type="term" value="C:plasma membrane"/>
    <property type="evidence" value="ECO:0007669"/>
    <property type="project" value="TreeGrafter"/>
</dbReference>
<keyword evidence="3" id="KW-0328">Glycosyltransferase</keyword>
<dbReference type="EMBL" id="MHIA01000019">
    <property type="protein sequence ID" value="OGY42046.1"/>
    <property type="molecule type" value="Genomic_DNA"/>
</dbReference>
<dbReference type="InterPro" id="IPR018365">
    <property type="entry name" value="Cell_cycle_FtsW-rel_CS"/>
</dbReference>
<dbReference type="GO" id="GO:0051301">
    <property type="term" value="P:cell division"/>
    <property type="evidence" value="ECO:0007669"/>
    <property type="project" value="InterPro"/>
</dbReference>
<evidence type="ECO:0000256" key="11">
    <source>
        <dbReference type="SAM" id="Phobius"/>
    </source>
</evidence>
<dbReference type="NCBIfam" id="TIGR02210">
    <property type="entry name" value="rodA_shape"/>
    <property type="match status" value="1"/>
</dbReference>
<keyword evidence="4" id="KW-0808">Transferase</keyword>
<feature type="transmembrane region" description="Helical" evidence="11">
    <location>
        <begin position="166"/>
        <end position="183"/>
    </location>
</feature>
<keyword evidence="6" id="KW-0133">Cell shape</keyword>
<keyword evidence="8 11" id="KW-1133">Transmembrane helix</keyword>